<dbReference type="HOGENOM" id="CLU_1728433_0_0_9"/>
<reference evidence="1 2" key="1">
    <citation type="submission" date="2011-08" db="EMBL/GenBank/DDBJ databases">
        <authorList>
            <person name="Weinstock G."/>
            <person name="Sodergren E."/>
            <person name="Clifton S."/>
            <person name="Fulton L."/>
            <person name="Fulton B."/>
            <person name="Courtney L."/>
            <person name="Fronick C."/>
            <person name="Harrison M."/>
            <person name="Strong C."/>
            <person name="Farmer C."/>
            <person name="Delahaunty K."/>
            <person name="Markovic C."/>
            <person name="Hall O."/>
            <person name="Minx P."/>
            <person name="Tomlinson C."/>
            <person name="Mitreva M."/>
            <person name="Hou S."/>
            <person name="Chen J."/>
            <person name="Wollam A."/>
            <person name="Pepin K.H."/>
            <person name="Johnson M."/>
            <person name="Bhonagiri V."/>
            <person name="Zhang X."/>
            <person name="Suruliraj S."/>
            <person name="Warren W."/>
            <person name="Chinwalla A."/>
            <person name="Mardis E.R."/>
            <person name="Wilson R.K."/>
        </authorList>
    </citation>
    <scope>NUCLEOTIDE SEQUENCE [LARGE SCALE GENOMIC DNA]</scope>
    <source>
        <strain evidence="1 2">DP7</strain>
    </source>
</reference>
<dbReference type="AlphaFoldDB" id="G9XJ47"/>
<gene>
    <name evidence="1" type="ORF">HMPREF0322_00973</name>
</gene>
<name>G9XJ47_DESHA</name>
<evidence type="ECO:0000313" key="2">
    <source>
        <dbReference type="Proteomes" id="UP000004416"/>
    </source>
</evidence>
<organism evidence="1 2">
    <name type="scientific">Desulfitobacterium hafniense DP7</name>
    <dbReference type="NCBI Taxonomy" id="537010"/>
    <lineage>
        <taxon>Bacteria</taxon>
        <taxon>Bacillati</taxon>
        <taxon>Bacillota</taxon>
        <taxon>Clostridia</taxon>
        <taxon>Eubacteriales</taxon>
        <taxon>Desulfitobacteriaceae</taxon>
        <taxon>Desulfitobacterium</taxon>
    </lineage>
</organism>
<accession>G9XJ47</accession>
<comment type="caution">
    <text evidence="1">The sequence shown here is derived from an EMBL/GenBank/DDBJ whole genome shotgun (WGS) entry which is preliminary data.</text>
</comment>
<dbReference type="EMBL" id="AFZX01000022">
    <property type="protein sequence ID" value="EHL08331.1"/>
    <property type="molecule type" value="Genomic_DNA"/>
</dbReference>
<sequence length="151" mass="16611">MCYANQFVPNFQESLFPGNPLPISTAFSLLFKGIKNPVGRVDQLFQCITLGADFSPGIRIPGITFYVDNPAVGDLGQEAAGGGTIGSADIAVGLRHLMDTSLYLKRIVILKIHLILSEFAGKFTLLGAWKVIMWFITIMIPLKCQFPHRLQ</sequence>
<dbReference type="Proteomes" id="UP000004416">
    <property type="component" value="Unassembled WGS sequence"/>
</dbReference>
<proteinExistence type="predicted"/>
<evidence type="ECO:0000313" key="1">
    <source>
        <dbReference type="EMBL" id="EHL08331.1"/>
    </source>
</evidence>
<protein>
    <submittedName>
        <fullName evidence="1">Uncharacterized protein</fullName>
    </submittedName>
</protein>